<evidence type="ECO:0000313" key="3">
    <source>
        <dbReference type="EMBL" id="EGP47659.1"/>
    </source>
</evidence>
<dbReference type="InterPro" id="IPR001447">
    <property type="entry name" value="Arylamine_N-AcTrfase"/>
</dbReference>
<evidence type="ECO:0000256" key="2">
    <source>
        <dbReference type="RuleBase" id="RU003452"/>
    </source>
</evidence>
<evidence type="ECO:0000313" key="4">
    <source>
        <dbReference type="Proteomes" id="UP000004853"/>
    </source>
</evidence>
<dbReference type="eggNOG" id="COG2162">
    <property type="taxonomic scope" value="Bacteria"/>
</dbReference>
<name>F7SWG8_9BURK</name>
<reference evidence="3 4" key="1">
    <citation type="submission" date="2011-06" db="EMBL/GenBank/DDBJ databases">
        <authorList>
            <person name="Bador J."/>
            <person name="Amoureux L."/>
            <person name="Neuwirth C."/>
        </authorList>
    </citation>
    <scope>NUCLEOTIDE SEQUENCE [LARGE SCALE GENOMIC DNA]</scope>
    <source>
        <strain evidence="3 4">AXX-A</strain>
    </source>
</reference>
<dbReference type="PANTHER" id="PTHR11786:SF0">
    <property type="entry name" value="ARYLAMINE N-ACETYLTRANSFERASE 4-RELATED"/>
    <property type="match status" value="1"/>
</dbReference>
<dbReference type="InterPro" id="IPR038765">
    <property type="entry name" value="Papain-like_cys_pep_sf"/>
</dbReference>
<dbReference type="EMBL" id="AFRQ01000030">
    <property type="protein sequence ID" value="EGP47659.1"/>
    <property type="molecule type" value="Genomic_DNA"/>
</dbReference>
<accession>F7SWG8</accession>
<comment type="caution">
    <text evidence="3">The sequence shown here is derived from an EMBL/GenBank/DDBJ whole genome shotgun (WGS) entry which is preliminary data.</text>
</comment>
<dbReference type="GO" id="GO:0016407">
    <property type="term" value="F:acetyltransferase activity"/>
    <property type="evidence" value="ECO:0007669"/>
    <property type="project" value="InterPro"/>
</dbReference>
<dbReference type="AlphaFoldDB" id="F7SWG8"/>
<gene>
    <name evidence="3" type="ORF">AXXA_05078</name>
</gene>
<comment type="similarity">
    <text evidence="1 2">Belongs to the arylamine N-acetyltransferase family.</text>
</comment>
<dbReference type="Gene3D" id="2.40.128.150">
    <property type="entry name" value="Cysteine proteinases"/>
    <property type="match status" value="1"/>
</dbReference>
<dbReference type="Proteomes" id="UP000004853">
    <property type="component" value="Unassembled WGS sequence"/>
</dbReference>
<dbReference type="PATRIC" id="fig|1003200.3.peg.987"/>
<dbReference type="Gene3D" id="3.30.2140.10">
    <property type="entry name" value="Arylamine N-acetyltransferase"/>
    <property type="match status" value="1"/>
</dbReference>
<dbReference type="SUPFAM" id="SSF54001">
    <property type="entry name" value="Cysteine proteinases"/>
    <property type="match status" value="1"/>
</dbReference>
<protein>
    <submittedName>
        <fullName evidence="3">N-acetyltransferase</fullName>
    </submittedName>
</protein>
<sequence length="262" mass="29069">MSRYLERIGHAGAARADHATLAALMRRQLFTVPFENLDVQAGQVVSLVPEDIVDKIVARGRGGYCYEVNGLFAMALQALGIGYRFVAARPMFYPVRRPRTHMALVARVDGADWLCDLGFGSYGLRAPLELADLDREVRQDMDRFRLSRADTGEYLLQAWAGGQWQNQYGFDLSPQEWIDFTPANYLNSTHPDAIFVQKRVVVLHGESGRSILVGNTLKVVAADAVTETTLDEAEAVAALRERFGLDPRAGMRRPRQDGADAA</sequence>
<keyword evidence="3" id="KW-0808">Transferase</keyword>
<dbReference type="PRINTS" id="PR01543">
    <property type="entry name" value="ANATRNSFRASE"/>
</dbReference>
<proteinExistence type="inferred from homology"/>
<dbReference type="Pfam" id="PF00797">
    <property type="entry name" value="Acetyltransf_2"/>
    <property type="match status" value="1"/>
</dbReference>
<evidence type="ECO:0000256" key="1">
    <source>
        <dbReference type="ARBA" id="ARBA00006547"/>
    </source>
</evidence>
<dbReference type="HOGENOM" id="CLU_049918_1_0_4"/>
<dbReference type="PANTHER" id="PTHR11786">
    <property type="entry name" value="N-HYDROXYARYLAMINE O-ACETYLTRANSFERASE"/>
    <property type="match status" value="1"/>
</dbReference>
<organism evidence="3 4">
    <name type="scientific">Achromobacter insuavis AXX-A</name>
    <dbReference type="NCBI Taxonomy" id="1003200"/>
    <lineage>
        <taxon>Bacteria</taxon>
        <taxon>Pseudomonadati</taxon>
        <taxon>Pseudomonadota</taxon>
        <taxon>Betaproteobacteria</taxon>
        <taxon>Burkholderiales</taxon>
        <taxon>Alcaligenaceae</taxon>
        <taxon>Achromobacter</taxon>
    </lineage>
</organism>